<evidence type="ECO:0000259" key="2">
    <source>
        <dbReference type="PROSITE" id="PS50943"/>
    </source>
</evidence>
<dbReference type="Pfam" id="PF13560">
    <property type="entry name" value="HTH_31"/>
    <property type="match status" value="1"/>
</dbReference>
<dbReference type="GO" id="GO:0005829">
    <property type="term" value="C:cytosol"/>
    <property type="evidence" value="ECO:0007669"/>
    <property type="project" value="TreeGrafter"/>
</dbReference>
<dbReference type="Proteomes" id="UP000748308">
    <property type="component" value="Unassembled WGS sequence"/>
</dbReference>
<dbReference type="InterPro" id="IPR014710">
    <property type="entry name" value="RmlC-like_jellyroll"/>
</dbReference>
<dbReference type="GO" id="GO:0003700">
    <property type="term" value="F:DNA-binding transcription factor activity"/>
    <property type="evidence" value="ECO:0007669"/>
    <property type="project" value="TreeGrafter"/>
</dbReference>
<gene>
    <name evidence="3" type="ORF">FJY75_00135</name>
</gene>
<name>A0A937X6W8_UNCEI</name>
<dbReference type="Pfam" id="PF07883">
    <property type="entry name" value="Cupin_2"/>
    <property type="match status" value="1"/>
</dbReference>
<proteinExistence type="predicted"/>
<dbReference type="SUPFAM" id="SSF47413">
    <property type="entry name" value="lambda repressor-like DNA-binding domains"/>
    <property type="match status" value="1"/>
</dbReference>
<dbReference type="CDD" id="cd00093">
    <property type="entry name" value="HTH_XRE"/>
    <property type="match status" value="1"/>
</dbReference>
<sequence length="187" mass="20729">MARAIVENLIGERVRRIRQQKGLTLRAVEQRARVSATHISEIERGKTSPTVGVVRRIAAALGVSSAELLDAPPEMSPLHQTALQRRRFTRPEGRAEVEGLTLPHGPSELSVHLLTLEPGGGFSDRPHEGEELCFVLDGAAEVRIDGVPHIVRRGESLHFRPRRVHEIRNATQAVARLIWVARPRLGL</sequence>
<dbReference type="AlphaFoldDB" id="A0A937X6W8"/>
<dbReference type="Gene3D" id="2.60.120.10">
    <property type="entry name" value="Jelly Rolls"/>
    <property type="match status" value="1"/>
</dbReference>
<dbReference type="InterPro" id="IPR050807">
    <property type="entry name" value="TransReg_Diox_bact_type"/>
</dbReference>
<protein>
    <submittedName>
        <fullName evidence="3">Helix-turn-helix transcriptional regulator</fullName>
    </submittedName>
</protein>
<dbReference type="PANTHER" id="PTHR46797:SF1">
    <property type="entry name" value="METHYLPHOSPHONATE SYNTHASE"/>
    <property type="match status" value="1"/>
</dbReference>
<keyword evidence="1" id="KW-0238">DNA-binding</keyword>
<dbReference type="EMBL" id="VGIY01000002">
    <property type="protein sequence ID" value="MBM3316240.1"/>
    <property type="molecule type" value="Genomic_DNA"/>
</dbReference>
<feature type="domain" description="HTH cro/C1-type" evidence="2">
    <location>
        <begin position="14"/>
        <end position="68"/>
    </location>
</feature>
<evidence type="ECO:0000313" key="3">
    <source>
        <dbReference type="EMBL" id="MBM3316240.1"/>
    </source>
</evidence>
<dbReference type="CDD" id="cd02209">
    <property type="entry name" value="cupin_XRE_C"/>
    <property type="match status" value="1"/>
</dbReference>
<dbReference type="PROSITE" id="PS50943">
    <property type="entry name" value="HTH_CROC1"/>
    <property type="match status" value="1"/>
</dbReference>
<dbReference type="InterPro" id="IPR010982">
    <property type="entry name" value="Lambda_DNA-bd_dom_sf"/>
</dbReference>
<dbReference type="PANTHER" id="PTHR46797">
    <property type="entry name" value="HTH-TYPE TRANSCRIPTIONAL REGULATOR"/>
    <property type="match status" value="1"/>
</dbReference>
<comment type="caution">
    <text evidence="3">The sequence shown here is derived from an EMBL/GenBank/DDBJ whole genome shotgun (WGS) entry which is preliminary data.</text>
</comment>
<accession>A0A937X6W8</accession>
<evidence type="ECO:0000256" key="1">
    <source>
        <dbReference type="ARBA" id="ARBA00023125"/>
    </source>
</evidence>
<dbReference type="InterPro" id="IPR013096">
    <property type="entry name" value="Cupin_2"/>
</dbReference>
<dbReference type="SUPFAM" id="SSF51182">
    <property type="entry name" value="RmlC-like cupins"/>
    <property type="match status" value="1"/>
</dbReference>
<organism evidence="3 4">
    <name type="scientific">Eiseniibacteriota bacterium</name>
    <dbReference type="NCBI Taxonomy" id="2212470"/>
    <lineage>
        <taxon>Bacteria</taxon>
        <taxon>Candidatus Eiseniibacteriota</taxon>
    </lineage>
</organism>
<dbReference type="InterPro" id="IPR011051">
    <property type="entry name" value="RmlC_Cupin_sf"/>
</dbReference>
<reference evidence="3" key="1">
    <citation type="submission" date="2019-03" db="EMBL/GenBank/DDBJ databases">
        <title>Lake Tanganyika Metagenome-Assembled Genomes (MAGs).</title>
        <authorList>
            <person name="Tran P."/>
        </authorList>
    </citation>
    <scope>NUCLEOTIDE SEQUENCE</scope>
    <source>
        <strain evidence="3">M_DeepCast_400m_m2_100</strain>
    </source>
</reference>
<dbReference type="Gene3D" id="1.10.260.40">
    <property type="entry name" value="lambda repressor-like DNA-binding domains"/>
    <property type="match status" value="1"/>
</dbReference>
<evidence type="ECO:0000313" key="4">
    <source>
        <dbReference type="Proteomes" id="UP000748308"/>
    </source>
</evidence>
<dbReference type="GO" id="GO:0003677">
    <property type="term" value="F:DNA binding"/>
    <property type="evidence" value="ECO:0007669"/>
    <property type="project" value="UniProtKB-KW"/>
</dbReference>
<dbReference type="SMART" id="SM00530">
    <property type="entry name" value="HTH_XRE"/>
    <property type="match status" value="1"/>
</dbReference>
<dbReference type="InterPro" id="IPR001387">
    <property type="entry name" value="Cro/C1-type_HTH"/>
</dbReference>